<keyword evidence="10" id="KW-1185">Reference proteome</keyword>
<dbReference type="GO" id="GO:0009279">
    <property type="term" value="C:cell outer membrane"/>
    <property type="evidence" value="ECO:0007669"/>
    <property type="project" value="UniProtKB-SubCell"/>
</dbReference>
<dbReference type="InterPro" id="IPR037066">
    <property type="entry name" value="Plug_dom_sf"/>
</dbReference>
<dbReference type="RefSeq" id="WP_090166345.1">
    <property type="nucleotide sequence ID" value="NZ_FOFB01000005.1"/>
</dbReference>
<dbReference type="STRING" id="478744.SAMN05444359_10579"/>
<evidence type="ECO:0000256" key="7">
    <source>
        <dbReference type="PROSITE-ProRule" id="PRU01360"/>
    </source>
</evidence>
<comment type="subcellular location">
    <subcellularLocation>
        <location evidence="1 7">Cell outer membrane</location>
        <topology evidence="1 7">Multi-pass membrane protein</topology>
    </subcellularLocation>
</comment>
<comment type="similarity">
    <text evidence="7">Belongs to the TonB-dependent receptor family.</text>
</comment>
<evidence type="ECO:0000313" key="10">
    <source>
        <dbReference type="Proteomes" id="UP000199021"/>
    </source>
</evidence>
<dbReference type="Gene3D" id="2.40.170.20">
    <property type="entry name" value="TonB-dependent receptor, beta-barrel domain"/>
    <property type="match status" value="1"/>
</dbReference>
<keyword evidence="2 7" id="KW-0813">Transport</keyword>
<dbReference type="SUPFAM" id="SSF49464">
    <property type="entry name" value="Carboxypeptidase regulatory domain-like"/>
    <property type="match status" value="1"/>
</dbReference>
<keyword evidence="6 7" id="KW-0998">Cell outer membrane</keyword>
<reference evidence="10" key="1">
    <citation type="submission" date="2016-10" db="EMBL/GenBank/DDBJ databases">
        <authorList>
            <person name="Varghese N."/>
            <person name="Submissions S."/>
        </authorList>
    </citation>
    <scope>NUCLEOTIDE SEQUENCE [LARGE SCALE GENOMIC DNA]</scope>
    <source>
        <strain evidence="10">DSM 24740</strain>
    </source>
</reference>
<organism evidence="9 10">
    <name type="scientific">Neolewinella agarilytica</name>
    <dbReference type="NCBI Taxonomy" id="478744"/>
    <lineage>
        <taxon>Bacteria</taxon>
        <taxon>Pseudomonadati</taxon>
        <taxon>Bacteroidota</taxon>
        <taxon>Saprospiria</taxon>
        <taxon>Saprospirales</taxon>
        <taxon>Lewinellaceae</taxon>
        <taxon>Neolewinella</taxon>
    </lineage>
</organism>
<name>A0A1H9D190_9BACT</name>
<evidence type="ECO:0000256" key="1">
    <source>
        <dbReference type="ARBA" id="ARBA00004571"/>
    </source>
</evidence>
<keyword evidence="3 7" id="KW-1134">Transmembrane beta strand</keyword>
<dbReference type="InParanoid" id="A0A1H9D190"/>
<dbReference type="AlphaFoldDB" id="A0A1H9D190"/>
<evidence type="ECO:0000256" key="2">
    <source>
        <dbReference type="ARBA" id="ARBA00022448"/>
    </source>
</evidence>
<evidence type="ECO:0000256" key="3">
    <source>
        <dbReference type="ARBA" id="ARBA00022452"/>
    </source>
</evidence>
<dbReference type="InterPro" id="IPR036942">
    <property type="entry name" value="Beta-barrel_TonB_sf"/>
</dbReference>
<accession>A0A1H9D190</accession>
<dbReference type="InterPro" id="IPR023997">
    <property type="entry name" value="TonB-dep_OMP_SusC/RagA_CS"/>
</dbReference>
<proteinExistence type="inferred from homology"/>
<sequence>MLRNLTKLTRYRGIPAIALLLLFCGFGGSVFGQLTVAGTIISDEGDPLIGVTIRVKDNLTTGTVTDFDGKYSITVPGGDSELLLSYTGYTSQTIKVNNRTTIDVTMETDAETLDEVVVVGYGYVDKKDLTGSVTTVKGEDLTRVQSIGFEQGLAAQAAGVQITTSQGGPGASATIRIRGGTSITASNDPLYVIDGFPLLGGSSGANAGPGSQSESPLSTINPNDIESIEVLKDASSTAIYGSRGANGVILITTKKGKEGRAQLTYSNSVGVGELSRTIDILSPQEYVDFWNEYHTFGIVNFGNRDLAYRDDLGNDLDLGDPESGLIVTNWRDKIFRNSFTQRHNLNINGGSDRTRYNASFGYSDDQGILEGSFYKRYSSNINVTQELANNLSAGININAGFIDRGGPVTAGGNAGGSAQASVLTQILLFTPVQGRIRYEDAEYDEDGILLSVRDGAAFNPQAQIERTHNFGNTVNGFGNAYLQYNFSDHLSVKSSFGGNYYNVNNEGVYPSDFGWSRAVGGIAFTGLFRRYGWLNENTVSYRNTFGIHSLNAVAGYTQQGSTNRNLSTSSQDFALPGVDIDALNSAGLTLPVNSGKSVWGLRSWLGRINYTLNDKYLITLSARADGSSRFAEGNKWGFFPSGAISWRVSQEPFLKDSKVISNLKLRATYGVSGNNGIGEYRSLAAYQPSRAVINGELAAGARVNQLGNTDLTWETTAQTDVGFELGLFQNRLTFDFDYYIKTTTDLLLQVPLPPETGFTSALQNFGEVENKGVELALNATPVDKGDFSWNFRINVSQNRNQVLDIGNADFILATSPGANENDFIVRVGEPIGSFYGYVTDGIYNYSDFPIFDGLSTQEAADIIRNDENGQFWDNFYELREGTVTRAGSAQYRPGMVKLKDIASLDENGNRIMVPDGVVDQTDRTILGNAQPDWYGGITNDFKYKNFDLSFLFQFSIGNEVYNNNITRGSATAIATYNKLGFIRDRWTLDNPDTDIPGIWGYTDGGVNRELISTFIEDGSFLRLANVTLGYRLPRGFGSTKNARIFAAVDNAFLLSDYTGYDPEVSIGNNPLTPGVDSDSYPRQRTYRAGLSVTF</sequence>
<protein>
    <submittedName>
        <fullName evidence="9">TonB-linked outer membrane protein, SusC/RagA family</fullName>
    </submittedName>
</protein>
<dbReference type="InterPro" id="IPR023996">
    <property type="entry name" value="TonB-dep_OMP_SusC/RagA"/>
</dbReference>
<dbReference type="Pfam" id="PF13715">
    <property type="entry name" value="CarbopepD_reg_2"/>
    <property type="match status" value="1"/>
</dbReference>
<dbReference type="SUPFAM" id="SSF56935">
    <property type="entry name" value="Porins"/>
    <property type="match status" value="1"/>
</dbReference>
<dbReference type="InterPro" id="IPR012910">
    <property type="entry name" value="Plug_dom"/>
</dbReference>
<dbReference type="NCBIfam" id="TIGR04057">
    <property type="entry name" value="SusC_RagA_signa"/>
    <property type="match status" value="1"/>
</dbReference>
<dbReference type="InterPro" id="IPR039426">
    <property type="entry name" value="TonB-dep_rcpt-like"/>
</dbReference>
<gene>
    <name evidence="9" type="ORF">SAMN05444359_10579</name>
</gene>
<dbReference type="EMBL" id="FOFB01000005">
    <property type="protein sequence ID" value="SEQ06528.1"/>
    <property type="molecule type" value="Genomic_DNA"/>
</dbReference>
<dbReference type="FunFam" id="2.170.130.10:FF:000008">
    <property type="entry name" value="SusC/RagA family TonB-linked outer membrane protein"/>
    <property type="match status" value="1"/>
</dbReference>
<dbReference type="Pfam" id="PF07715">
    <property type="entry name" value="Plug"/>
    <property type="match status" value="1"/>
</dbReference>
<evidence type="ECO:0000256" key="5">
    <source>
        <dbReference type="ARBA" id="ARBA00023136"/>
    </source>
</evidence>
<feature type="domain" description="TonB-dependent receptor plug" evidence="8">
    <location>
        <begin position="125"/>
        <end position="248"/>
    </location>
</feature>
<dbReference type="NCBIfam" id="TIGR04056">
    <property type="entry name" value="OMP_RagA_SusC"/>
    <property type="match status" value="1"/>
</dbReference>
<evidence type="ECO:0000313" key="9">
    <source>
        <dbReference type="EMBL" id="SEQ06528.1"/>
    </source>
</evidence>
<evidence type="ECO:0000256" key="4">
    <source>
        <dbReference type="ARBA" id="ARBA00022692"/>
    </source>
</evidence>
<dbReference type="PROSITE" id="PS52016">
    <property type="entry name" value="TONB_DEPENDENT_REC_3"/>
    <property type="match status" value="1"/>
</dbReference>
<dbReference type="OrthoDB" id="9768177at2"/>
<evidence type="ECO:0000259" key="8">
    <source>
        <dbReference type="Pfam" id="PF07715"/>
    </source>
</evidence>
<dbReference type="InterPro" id="IPR008969">
    <property type="entry name" value="CarboxyPept-like_regulatory"/>
</dbReference>
<dbReference type="Proteomes" id="UP000199021">
    <property type="component" value="Unassembled WGS sequence"/>
</dbReference>
<evidence type="ECO:0000256" key="6">
    <source>
        <dbReference type="ARBA" id="ARBA00023237"/>
    </source>
</evidence>
<dbReference type="Gene3D" id="2.170.130.10">
    <property type="entry name" value="TonB-dependent receptor, plug domain"/>
    <property type="match status" value="1"/>
</dbReference>
<dbReference type="Gene3D" id="2.60.40.1120">
    <property type="entry name" value="Carboxypeptidase-like, regulatory domain"/>
    <property type="match status" value="1"/>
</dbReference>
<keyword evidence="4 7" id="KW-0812">Transmembrane</keyword>
<keyword evidence="5 7" id="KW-0472">Membrane</keyword>